<dbReference type="InterPro" id="IPR050231">
    <property type="entry name" value="Iron_ascorbate_oxido_reductase"/>
</dbReference>
<dbReference type="Proteomes" id="UP000278143">
    <property type="component" value="Unassembled WGS sequence"/>
</dbReference>
<dbReference type="InterPro" id="IPR027443">
    <property type="entry name" value="IPNS-like_sf"/>
</dbReference>
<evidence type="ECO:0000259" key="2">
    <source>
        <dbReference type="PROSITE" id="PS51471"/>
    </source>
</evidence>
<accession>A0A4P9Z516</accession>
<sequence>MTASVSLPIIDFQPMLDADADAAARKAVAQQIDAACRQYGFFYLVHHGIPAELQEAMRKQATQFFNRSPEEKVQYSKYGTVRGYHNYTNQAKLDENLQHEVLAIVQPLGHHRNGRPIGDDASTANADVFGPLMEIADRALRTTIEQYRAAIMQLGRHMLAVIAGELGATEFDFEWLRDPFCTIRMNYYPTCEAVDRAHEVGLKAHTDVGMLTFLDQDTHVTSLQIQVEDANGDSTWRTVEPVPGSLIVNLGDMMVPWSNGQYRSAMHRVIHPHKTNRHSIATFFDPRFDAMVPTLKETMPAGEAPRYPPGCYGDTVLGKIKDFYALSAKPDATV</sequence>
<gene>
    <name evidence="3" type="ORF">SYNPS1DRAFT_26673</name>
</gene>
<dbReference type="PANTHER" id="PTHR47990">
    <property type="entry name" value="2-OXOGLUTARATE (2OG) AND FE(II)-DEPENDENT OXYGENASE SUPERFAMILY PROTEIN-RELATED"/>
    <property type="match status" value="1"/>
</dbReference>
<proteinExistence type="inferred from homology"/>
<dbReference type="OrthoDB" id="288590at2759"/>
<dbReference type="InterPro" id="IPR044861">
    <property type="entry name" value="IPNS-like_FE2OG_OXY"/>
</dbReference>
<dbReference type="AlphaFoldDB" id="A0A4P9Z516"/>
<dbReference type="InterPro" id="IPR005123">
    <property type="entry name" value="Oxoglu/Fe-dep_dioxygenase_dom"/>
</dbReference>
<evidence type="ECO:0000313" key="4">
    <source>
        <dbReference type="Proteomes" id="UP000278143"/>
    </source>
</evidence>
<dbReference type="EMBL" id="KZ989168">
    <property type="protein sequence ID" value="RKP27683.1"/>
    <property type="molecule type" value="Genomic_DNA"/>
</dbReference>
<dbReference type="SUPFAM" id="SSF51197">
    <property type="entry name" value="Clavaminate synthase-like"/>
    <property type="match status" value="1"/>
</dbReference>
<name>A0A4P9Z516_9FUNG</name>
<comment type="similarity">
    <text evidence="1">Belongs to the iron/ascorbate-dependent oxidoreductase family.</text>
</comment>
<protein>
    <recommendedName>
        <fullName evidence="2">Fe2OG dioxygenase domain-containing protein</fullName>
    </recommendedName>
</protein>
<dbReference type="PROSITE" id="PS51471">
    <property type="entry name" value="FE2OG_OXY"/>
    <property type="match status" value="1"/>
</dbReference>
<dbReference type="Gene3D" id="2.60.120.330">
    <property type="entry name" value="B-lactam Antibiotic, Isopenicillin N Synthase, Chain"/>
    <property type="match status" value="1"/>
</dbReference>
<evidence type="ECO:0000256" key="1">
    <source>
        <dbReference type="RuleBase" id="RU003682"/>
    </source>
</evidence>
<dbReference type="GO" id="GO:0016491">
    <property type="term" value="F:oxidoreductase activity"/>
    <property type="evidence" value="ECO:0007669"/>
    <property type="project" value="UniProtKB-KW"/>
</dbReference>
<keyword evidence="1" id="KW-0479">Metal-binding</keyword>
<dbReference type="Pfam" id="PF14226">
    <property type="entry name" value="DIOX_N"/>
    <property type="match status" value="1"/>
</dbReference>
<evidence type="ECO:0000313" key="3">
    <source>
        <dbReference type="EMBL" id="RKP27683.1"/>
    </source>
</evidence>
<organism evidence="3 4">
    <name type="scientific">Syncephalis pseudoplumigaleata</name>
    <dbReference type="NCBI Taxonomy" id="1712513"/>
    <lineage>
        <taxon>Eukaryota</taxon>
        <taxon>Fungi</taxon>
        <taxon>Fungi incertae sedis</taxon>
        <taxon>Zoopagomycota</taxon>
        <taxon>Zoopagomycotina</taxon>
        <taxon>Zoopagomycetes</taxon>
        <taxon>Zoopagales</taxon>
        <taxon>Piptocephalidaceae</taxon>
        <taxon>Syncephalis</taxon>
    </lineage>
</organism>
<dbReference type="Pfam" id="PF03171">
    <property type="entry name" value="2OG-FeII_Oxy"/>
    <property type="match status" value="1"/>
</dbReference>
<keyword evidence="1" id="KW-0408">Iron</keyword>
<reference evidence="4" key="1">
    <citation type="journal article" date="2018" name="Nat. Microbiol.">
        <title>Leveraging single-cell genomics to expand the fungal tree of life.</title>
        <authorList>
            <person name="Ahrendt S.R."/>
            <person name="Quandt C.A."/>
            <person name="Ciobanu D."/>
            <person name="Clum A."/>
            <person name="Salamov A."/>
            <person name="Andreopoulos B."/>
            <person name="Cheng J.F."/>
            <person name="Woyke T."/>
            <person name="Pelin A."/>
            <person name="Henrissat B."/>
            <person name="Reynolds N.K."/>
            <person name="Benny G.L."/>
            <person name="Smith M.E."/>
            <person name="James T.Y."/>
            <person name="Grigoriev I.V."/>
        </authorList>
    </citation>
    <scope>NUCLEOTIDE SEQUENCE [LARGE SCALE GENOMIC DNA]</scope>
    <source>
        <strain evidence="4">Benny S71-1</strain>
    </source>
</reference>
<dbReference type="GO" id="GO:0046872">
    <property type="term" value="F:metal ion binding"/>
    <property type="evidence" value="ECO:0007669"/>
    <property type="project" value="UniProtKB-KW"/>
</dbReference>
<keyword evidence="4" id="KW-1185">Reference proteome</keyword>
<keyword evidence="1" id="KW-0560">Oxidoreductase</keyword>
<dbReference type="PRINTS" id="PR00682">
    <property type="entry name" value="IPNSYNTHASE"/>
</dbReference>
<feature type="domain" description="Fe2OG dioxygenase" evidence="2">
    <location>
        <begin position="179"/>
        <end position="286"/>
    </location>
</feature>
<dbReference type="InterPro" id="IPR026992">
    <property type="entry name" value="DIOX_N"/>
</dbReference>